<organism evidence="2 3">
    <name type="scientific">Segatella copri</name>
    <dbReference type="NCBI Taxonomy" id="165179"/>
    <lineage>
        <taxon>Bacteria</taxon>
        <taxon>Pseudomonadati</taxon>
        <taxon>Bacteroidota</taxon>
        <taxon>Bacteroidia</taxon>
        <taxon>Bacteroidales</taxon>
        <taxon>Prevotellaceae</taxon>
        <taxon>Segatella</taxon>
    </lineage>
</organism>
<accession>A0AA92UKY8</accession>
<sequence>MFIDMNVVFYKIDKPANLHGLKGAALFREKRKDNEILSAMDEDTYEEFIATWAYYCVKNKAEGYQDVLRIGGPGDGGMDVAAFYHQENRDCDIYQCKHYNSPLSKSSILPELGKFLYHVFTDVLPCPRAYFLMAPKGLSAKFAQLYTNSEELKRTILREWDEKISTHIEKGQVFANKGALKTFLQNFDYTIFKFYSPKRIIEDLLDSRNRHVYTQYFGVRKEIMERKKIEVPMVLIDYEDNYIRHLLEAYTDANGNFVISKENVISSKFQAHFKRSREEFWLAESIKKMSVENCPGDCDDFNELMNDMYYHVADIYEEEYDNAYCRLKAVTDKATSFVKKERIISGELGSPELKGICFQLSNEDRLVWKKI</sequence>
<comment type="caution">
    <text evidence="2">The sequence shown here is derived from an EMBL/GenBank/DDBJ whole genome shotgun (WGS) entry which is preliminary data.</text>
</comment>
<feature type="domain" description="ABC-three component systems C-terminal" evidence="1">
    <location>
        <begin position="239"/>
        <end position="368"/>
    </location>
</feature>
<protein>
    <recommendedName>
        <fullName evidence="1">ABC-three component systems C-terminal domain-containing protein</fullName>
    </recommendedName>
</protein>
<evidence type="ECO:0000313" key="3">
    <source>
        <dbReference type="Proteomes" id="UP000285604"/>
    </source>
</evidence>
<dbReference type="Proteomes" id="UP000285604">
    <property type="component" value="Unassembled WGS sequence"/>
</dbReference>
<dbReference type="EMBL" id="QSCI01000203">
    <property type="protein sequence ID" value="RGX85364.1"/>
    <property type="molecule type" value="Genomic_DNA"/>
</dbReference>
<evidence type="ECO:0000259" key="1">
    <source>
        <dbReference type="Pfam" id="PF20282"/>
    </source>
</evidence>
<proteinExistence type="predicted"/>
<reference evidence="2 3" key="1">
    <citation type="submission" date="2018-08" db="EMBL/GenBank/DDBJ databases">
        <title>A genome reference for cultivated species of the human gut microbiota.</title>
        <authorList>
            <person name="Zou Y."/>
            <person name="Xue W."/>
            <person name="Luo G."/>
        </authorList>
    </citation>
    <scope>NUCLEOTIDE SEQUENCE [LARGE SCALE GENOMIC DNA]</scope>
    <source>
        <strain evidence="2 3">OF03-3</strain>
    </source>
</reference>
<dbReference type="AlphaFoldDB" id="A0AA92UKY8"/>
<evidence type="ECO:0000313" key="2">
    <source>
        <dbReference type="EMBL" id="RGX85364.1"/>
    </source>
</evidence>
<dbReference type="InterPro" id="IPR046914">
    <property type="entry name" value="ABC-3C_CTD6"/>
</dbReference>
<gene>
    <name evidence="2" type="ORF">DXA63_17015</name>
</gene>
<name>A0AA92UKY8_9BACT</name>
<dbReference type="Pfam" id="PF20282">
    <property type="entry name" value="CTD6"/>
    <property type="match status" value="1"/>
</dbReference>